<organism evidence="2 3">
    <name type="scientific">Penicillium alfredii</name>
    <dbReference type="NCBI Taxonomy" id="1506179"/>
    <lineage>
        <taxon>Eukaryota</taxon>
        <taxon>Fungi</taxon>
        <taxon>Dikarya</taxon>
        <taxon>Ascomycota</taxon>
        <taxon>Pezizomycotina</taxon>
        <taxon>Eurotiomycetes</taxon>
        <taxon>Eurotiomycetidae</taxon>
        <taxon>Eurotiales</taxon>
        <taxon>Aspergillaceae</taxon>
        <taxon>Penicillium</taxon>
    </lineage>
</organism>
<feature type="region of interest" description="Disordered" evidence="1">
    <location>
        <begin position="239"/>
        <end position="270"/>
    </location>
</feature>
<evidence type="ECO:0000313" key="2">
    <source>
        <dbReference type="EMBL" id="KAJ5105648.1"/>
    </source>
</evidence>
<proteinExistence type="predicted"/>
<dbReference type="GeneID" id="81392745"/>
<feature type="compositionally biased region" description="Polar residues" evidence="1">
    <location>
        <begin position="170"/>
        <end position="181"/>
    </location>
</feature>
<feature type="region of interest" description="Disordered" evidence="1">
    <location>
        <begin position="82"/>
        <end position="101"/>
    </location>
</feature>
<gene>
    <name evidence="2" type="ORF">NUU61_002995</name>
</gene>
<dbReference type="EMBL" id="JAPMSZ010000004">
    <property type="protein sequence ID" value="KAJ5105648.1"/>
    <property type="molecule type" value="Genomic_DNA"/>
</dbReference>
<comment type="caution">
    <text evidence="2">The sequence shown here is derived from an EMBL/GenBank/DDBJ whole genome shotgun (WGS) entry which is preliminary data.</text>
</comment>
<accession>A0A9W9FSQ5</accession>
<feature type="compositionally biased region" description="Polar residues" evidence="1">
    <location>
        <begin position="1"/>
        <end position="13"/>
    </location>
</feature>
<name>A0A9W9FSQ5_9EURO</name>
<dbReference type="Proteomes" id="UP001141434">
    <property type="component" value="Unassembled WGS sequence"/>
</dbReference>
<dbReference type="OrthoDB" id="4755622at2759"/>
<reference evidence="2" key="2">
    <citation type="journal article" date="2023" name="IMA Fungus">
        <title>Comparative genomic study of the Penicillium genus elucidates a diverse pangenome and 15 lateral gene transfer events.</title>
        <authorList>
            <person name="Petersen C."/>
            <person name="Sorensen T."/>
            <person name="Nielsen M.R."/>
            <person name="Sondergaard T.E."/>
            <person name="Sorensen J.L."/>
            <person name="Fitzpatrick D.A."/>
            <person name="Frisvad J.C."/>
            <person name="Nielsen K.L."/>
        </authorList>
    </citation>
    <scope>NUCLEOTIDE SEQUENCE</scope>
    <source>
        <strain evidence="2">IBT 34128</strain>
    </source>
</reference>
<dbReference type="AlphaFoldDB" id="A0A9W9FSQ5"/>
<evidence type="ECO:0000256" key="1">
    <source>
        <dbReference type="SAM" id="MobiDB-lite"/>
    </source>
</evidence>
<reference evidence="2" key="1">
    <citation type="submission" date="2022-11" db="EMBL/GenBank/DDBJ databases">
        <authorList>
            <person name="Petersen C."/>
        </authorList>
    </citation>
    <scope>NUCLEOTIDE SEQUENCE</scope>
    <source>
        <strain evidence="2">IBT 34128</strain>
    </source>
</reference>
<protein>
    <submittedName>
        <fullName evidence="2">Uncharacterized protein</fullName>
    </submittedName>
</protein>
<feature type="region of interest" description="Disordered" evidence="1">
    <location>
        <begin position="1"/>
        <end position="20"/>
    </location>
</feature>
<feature type="compositionally biased region" description="Polar residues" evidence="1">
    <location>
        <begin position="117"/>
        <end position="132"/>
    </location>
</feature>
<evidence type="ECO:0000313" key="3">
    <source>
        <dbReference type="Proteomes" id="UP001141434"/>
    </source>
</evidence>
<sequence length="360" mass="38972">MNNNSGSKRQSPELQLPSIRELGLLGDVSRSNRNGTGMPANFNDYPPYPVHGGNRFPDPSQNVLREHRRLWLVPPVNVQGHGHAIESKSTPELPRSKTSSANESQLFCIDVSPAQQPSLPYATPQPSIQHWSPNPEARAMPPTSEPRAQPRVNHSPNDNGNGNGNGNRNPQLTANTNPQRNASDKKAMLVKFTDVAAHTAKCDVCDNRNKNGMSRCQACGWQCCRKCLIERHGDRSHKSFTNIHVPEGEGGGTTNNQASPKPYPSATITSTAPAPLTQFGIGSFTTADAASTLSPPGALPAALTAELSDNMDESGLSDETLSWPLTDDEDRDEDLLLSEEFIHVRRNPGRAARPGANMAE</sequence>
<dbReference type="RefSeq" id="XP_056514644.1">
    <property type="nucleotide sequence ID" value="XM_056653577.1"/>
</dbReference>
<feature type="region of interest" description="Disordered" evidence="1">
    <location>
        <begin position="117"/>
        <end position="182"/>
    </location>
</feature>
<keyword evidence="3" id="KW-1185">Reference proteome</keyword>